<dbReference type="RefSeq" id="WP_089223182.1">
    <property type="nucleotide sequence ID" value="NZ_FZOF01000004.1"/>
</dbReference>
<reference evidence="1 2" key="1">
    <citation type="submission" date="2017-06" db="EMBL/GenBank/DDBJ databases">
        <authorList>
            <person name="Kim H.J."/>
            <person name="Triplett B.A."/>
        </authorList>
    </citation>
    <scope>NUCLEOTIDE SEQUENCE [LARGE SCALE GENOMIC DNA]</scope>
    <source>
        <strain evidence="1 2">CGMCC 4.1858</strain>
    </source>
</reference>
<keyword evidence="2" id="KW-1185">Reference proteome</keyword>
<dbReference type="AlphaFoldDB" id="A0A239CHY9"/>
<evidence type="ECO:0000313" key="1">
    <source>
        <dbReference type="EMBL" id="SNS19750.1"/>
    </source>
</evidence>
<organism evidence="1 2">
    <name type="scientific">Actinacidiphila glaucinigra</name>
    <dbReference type="NCBI Taxonomy" id="235986"/>
    <lineage>
        <taxon>Bacteria</taxon>
        <taxon>Bacillati</taxon>
        <taxon>Actinomycetota</taxon>
        <taxon>Actinomycetes</taxon>
        <taxon>Kitasatosporales</taxon>
        <taxon>Streptomycetaceae</taxon>
        <taxon>Actinacidiphila</taxon>
    </lineage>
</organism>
<accession>A0A239CHY9</accession>
<dbReference type="Proteomes" id="UP000198280">
    <property type="component" value="Unassembled WGS sequence"/>
</dbReference>
<name>A0A239CHY9_9ACTN</name>
<proteinExistence type="predicted"/>
<protein>
    <submittedName>
        <fullName evidence="1">Uncharacterized protein</fullName>
    </submittedName>
</protein>
<gene>
    <name evidence="1" type="ORF">SAMN05216252_10443</name>
</gene>
<sequence length="174" mass="19001">MSRSLGQVTAALAHRLGAAPGDLSGLLHDEHERWALYRRALEHPACLPDLFDAVAVEPDPSVALGIVLQVLGGLPPDERAAWTDRLGTERGRAYAARRARELGILQGASVTALLQDASVPESWSDWLQLRLAESSQEPAVLNRLVAAGRTKRIRRLASERERAIRRHSPRAEGA</sequence>
<dbReference type="EMBL" id="FZOF01000004">
    <property type="protein sequence ID" value="SNS19750.1"/>
    <property type="molecule type" value="Genomic_DNA"/>
</dbReference>
<evidence type="ECO:0000313" key="2">
    <source>
        <dbReference type="Proteomes" id="UP000198280"/>
    </source>
</evidence>
<dbReference type="OrthoDB" id="3394995at2"/>